<dbReference type="SUPFAM" id="SSF49562">
    <property type="entry name" value="C2 domain (Calcium/lipid-binding domain, CaLB)"/>
    <property type="match status" value="1"/>
</dbReference>
<keyword evidence="3" id="KW-0445">Lipid transport</keyword>
<sequence>MVGMETSSKSAKVRWNVQSLISRWIFSSESISDLLKRNLDPVVNDIKPAFVDSIELSSFSVGEHTPYVKYVQAYECTDKLGRLKKPMSWTNIMCPPPGLSHCQQYEMVLEADVGLQCDDFKMVFATRLGGKWMGMNLDVAVEGLCIMGKLQLVVHLDKDTPFPHISSLTVFFLEKPDVWFSVRVLKAIHMMEIPLLKSWIHSVVMDGLTQALVDPGKVDIRTNSTGPTKAPAKSKNRAKACAVLTVTVSEEDPKPSSKWTLDHNHPDHTRLIQLSDPRIHLLRHCPWYVMTICLVAAFIDDVRYCTLVVGEEKQYTGQTQGGATWEDTCSFLLHDLNTDTLIVKSKSKILLSTYTLATFELALANYPFQHKPVVEEVVEGKVQKRKGGGSIKLNLVMEYTVLPSVDDFIDQPECHPNTTSEGTPLIAAALTTLSALVLFKLVALNQLRLVVLAWLGVLYVCIHGADSLLGLDRNGFSDPYCVLYNNGKKVKTTHYICRTKNPRWEVGVEFIVSDFTKRTGEGVGQGLILHREQGKELDRD</sequence>
<dbReference type="InterPro" id="IPR035892">
    <property type="entry name" value="C2_domain_sf"/>
</dbReference>
<dbReference type="PROSITE" id="PS51847">
    <property type="entry name" value="SMP"/>
    <property type="match status" value="1"/>
</dbReference>
<dbReference type="GO" id="GO:0006869">
    <property type="term" value="P:lipid transport"/>
    <property type="evidence" value="ECO:0007669"/>
    <property type="project" value="UniProtKB-KW"/>
</dbReference>
<evidence type="ECO:0000256" key="3">
    <source>
        <dbReference type="ARBA" id="ARBA00023055"/>
    </source>
</evidence>
<dbReference type="Pfam" id="PF00168">
    <property type="entry name" value="C2"/>
    <property type="match status" value="1"/>
</dbReference>
<evidence type="ECO:0000256" key="2">
    <source>
        <dbReference type="ARBA" id="ARBA00022448"/>
    </source>
</evidence>
<dbReference type="PANTHER" id="PTHR46980:SF2">
    <property type="entry name" value="TRICALBIN-1-RELATED"/>
    <property type="match status" value="1"/>
</dbReference>
<reference evidence="7" key="1">
    <citation type="journal article" date="2023" name="Mol. Biol. Evol.">
        <title>Third-Generation Sequencing Reveals the Adaptive Role of the Epigenome in Three Deep-Sea Polychaetes.</title>
        <authorList>
            <person name="Perez M."/>
            <person name="Aroh O."/>
            <person name="Sun Y."/>
            <person name="Lan Y."/>
            <person name="Juniper S.K."/>
            <person name="Young C.R."/>
            <person name="Angers B."/>
            <person name="Qian P.Y."/>
        </authorList>
    </citation>
    <scope>NUCLEOTIDE SEQUENCE</scope>
    <source>
        <strain evidence="7">R07B-5</strain>
    </source>
</reference>
<proteinExistence type="predicted"/>
<keyword evidence="4" id="KW-0446">Lipid-binding</keyword>
<evidence type="ECO:0000259" key="6">
    <source>
        <dbReference type="PROSITE" id="PS51847"/>
    </source>
</evidence>
<dbReference type="AlphaFoldDB" id="A0AAD9P473"/>
<comment type="caution">
    <text evidence="7">The sequence shown here is derived from an EMBL/GenBank/DDBJ whole genome shotgun (WGS) entry which is preliminary data.</text>
</comment>
<feature type="domain" description="SMP-LTD" evidence="6">
    <location>
        <begin position="9"/>
        <end position="223"/>
    </location>
</feature>
<evidence type="ECO:0000256" key="5">
    <source>
        <dbReference type="ARBA" id="ARBA00023136"/>
    </source>
</evidence>
<evidence type="ECO:0000313" key="8">
    <source>
        <dbReference type="Proteomes" id="UP001209878"/>
    </source>
</evidence>
<dbReference type="InterPro" id="IPR000008">
    <property type="entry name" value="C2_dom"/>
</dbReference>
<keyword evidence="5" id="KW-0472">Membrane</keyword>
<dbReference type="PANTHER" id="PTHR46980">
    <property type="entry name" value="TRICALBIN-1-RELATED"/>
    <property type="match status" value="1"/>
</dbReference>
<accession>A0AAD9P473</accession>
<keyword evidence="8" id="KW-1185">Reference proteome</keyword>
<evidence type="ECO:0000256" key="1">
    <source>
        <dbReference type="ARBA" id="ARBA00004370"/>
    </source>
</evidence>
<dbReference type="Gene3D" id="2.60.40.150">
    <property type="entry name" value="C2 domain"/>
    <property type="match status" value="1"/>
</dbReference>
<name>A0AAD9P473_RIDPI</name>
<dbReference type="Proteomes" id="UP001209878">
    <property type="component" value="Unassembled WGS sequence"/>
</dbReference>
<evidence type="ECO:0000313" key="7">
    <source>
        <dbReference type="EMBL" id="KAK2187825.1"/>
    </source>
</evidence>
<dbReference type="InterPro" id="IPR031468">
    <property type="entry name" value="SMP_LBD"/>
</dbReference>
<evidence type="ECO:0000256" key="4">
    <source>
        <dbReference type="ARBA" id="ARBA00023121"/>
    </source>
</evidence>
<gene>
    <name evidence="7" type="ORF">NP493_153g05005</name>
</gene>
<dbReference type="CDD" id="cd21669">
    <property type="entry name" value="SMP_SF"/>
    <property type="match status" value="1"/>
</dbReference>
<organism evidence="7 8">
    <name type="scientific">Ridgeia piscesae</name>
    <name type="common">Tubeworm</name>
    <dbReference type="NCBI Taxonomy" id="27915"/>
    <lineage>
        <taxon>Eukaryota</taxon>
        <taxon>Metazoa</taxon>
        <taxon>Spiralia</taxon>
        <taxon>Lophotrochozoa</taxon>
        <taxon>Annelida</taxon>
        <taxon>Polychaeta</taxon>
        <taxon>Sedentaria</taxon>
        <taxon>Canalipalpata</taxon>
        <taxon>Sabellida</taxon>
        <taxon>Siboglinidae</taxon>
        <taxon>Ridgeia</taxon>
    </lineage>
</organism>
<dbReference type="EMBL" id="JAODUO010000153">
    <property type="protein sequence ID" value="KAK2187825.1"/>
    <property type="molecule type" value="Genomic_DNA"/>
</dbReference>
<keyword evidence="2" id="KW-0813">Transport</keyword>
<protein>
    <recommendedName>
        <fullName evidence="6">SMP-LTD domain-containing protein</fullName>
    </recommendedName>
</protein>
<dbReference type="GO" id="GO:0016020">
    <property type="term" value="C:membrane"/>
    <property type="evidence" value="ECO:0007669"/>
    <property type="project" value="UniProtKB-SubCell"/>
</dbReference>
<comment type="subcellular location">
    <subcellularLocation>
        <location evidence="1">Membrane</location>
    </subcellularLocation>
</comment>
<dbReference type="InterPro" id="IPR052455">
    <property type="entry name" value="Tricalbin_domain"/>
</dbReference>
<dbReference type="GO" id="GO:0008289">
    <property type="term" value="F:lipid binding"/>
    <property type="evidence" value="ECO:0007669"/>
    <property type="project" value="UniProtKB-KW"/>
</dbReference>